<dbReference type="InterPro" id="IPR036412">
    <property type="entry name" value="HAD-like_sf"/>
</dbReference>
<dbReference type="CDD" id="cd02612">
    <property type="entry name" value="HAD_PGPPase"/>
    <property type="match status" value="1"/>
</dbReference>
<keyword evidence="4" id="KW-0460">Magnesium</keyword>
<dbReference type="RefSeq" id="WP_212517012.1">
    <property type="nucleotide sequence ID" value="NZ_JAGSOH010000010.1"/>
</dbReference>
<dbReference type="Gene3D" id="3.40.50.1000">
    <property type="entry name" value="HAD superfamily/HAD-like"/>
    <property type="match status" value="1"/>
</dbReference>
<evidence type="ECO:0000313" key="7">
    <source>
        <dbReference type="Proteomes" id="UP000676325"/>
    </source>
</evidence>
<accession>A0A941E7F3</accession>
<evidence type="ECO:0000313" key="6">
    <source>
        <dbReference type="EMBL" id="MBR7825857.1"/>
    </source>
</evidence>
<dbReference type="Gene3D" id="1.20.1440.100">
    <property type="entry name" value="SG protein - dephosphorylation function"/>
    <property type="match status" value="1"/>
</dbReference>
<name>A0A941E7F3_9ACTN</name>
<dbReference type="InterPro" id="IPR050582">
    <property type="entry name" value="HAD-like_SerB"/>
</dbReference>
<comment type="caution">
    <text evidence="6">The sequence shown here is derived from an EMBL/GenBank/DDBJ whole genome shotgun (WGS) entry which is preliminary data.</text>
</comment>
<dbReference type="NCBIfam" id="TIGR01488">
    <property type="entry name" value="HAD-SF-IB"/>
    <property type="match status" value="1"/>
</dbReference>
<dbReference type="PANTHER" id="PTHR43344">
    <property type="entry name" value="PHOSPHOSERINE PHOSPHATASE"/>
    <property type="match status" value="1"/>
</dbReference>
<organism evidence="6 7">
    <name type="scientific">Actinospica acidithermotolerans</name>
    <dbReference type="NCBI Taxonomy" id="2828514"/>
    <lineage>
        <taxon>Bacteria</taxon>
        <taxon>Bacillati</taxon>
        <taxon>Actinomycetota</taxon>
        <taxon>Actinomycetes</taxon>
        <taxon>Catenulisporales</taxon>
        <taxon>Actinospicaceae</taxon>
        <taxon>Actinospica</taxon>
    </lineage>
</organism>
<dbReference type="InterPro" id="IPR023214">
    <property type="entry name" value="HAD_sf"/>
</dbReference>
<sequence length="282" mass="30430">MRVTVRPAPSAAAEESPLPVVRCPRPTAAAFFDLDNTLIRGASLFHVARGFAKARFVSPLDIARFAGHQAVFRLRGERAGQVTSTRERALALAAGHTAHEMRELCRHIYDDYLAEKIWPGTRALADLHRRRGEPVWLVTASPIELAEIIADRLGLDGALGTRIEEIEGKYTGKLIGEPLHGPAKGAAVHELAERMGYDLTACHAYSDSANDLPMLTLVGHPHAVNPDHRLRERAESEGWPVTDYRTGTKLLRASLPPAAITGAATGAVAAGVALAKRARAKS</sequence>
<dbReference type="GO" id="GO:0046872">
    <property type="term" value="F:metal ion binding"/>
    <property type="evidence" value="ECO:0007669"/>
    <property type="project" value="UniProtKB-KW"/>
</dbReference>
<dbReference type="EMBL" id="JAGSOH010000010">
    <property type="protein sequence ID" value="MBR7825857.1"/>
    <property type="molecule type" value="Genomic_DNA"/>
</dbReference>
<dbReference type="AlphaFoldDB" id="A0A941E7F3"/>
<protein>
    <submittedName>
        <fullName evidence="6">HAD family hydrolase</fullName>
    </submittedName>
</protein>
<evidence type="ECO:0000256" key="1">
    <source>
        <dbReference type="ARBA" id="ARBA00009184"/>
    </source>
</evidence>
<dbReference type="SUPFAM" id="SSF56784">
    <property type="entry name" value="HAD-like"/>
    <property type="match status" value="1"/>
</dbReference>
<dbReference type="NCBIfam" id="TIGR01490">
    <property type="entry name" value="HAD-SF-IB-hyp1"/>
    <property type="match status" value="1"/>
</dbReference>
<evidence type="ECO:0000256" key="4">
    <source>
        <dbReference type="ARBA" id="ARBA00022842"/>
    </source>
</evidence>
<feature type="transmembrane region" description="Helical" evidence="5">
    <location>
        <begin position="255"/>
        <end position="275"/>
    </location>
</feature>
<keyword evidence="5" id="KW-0472">Membrane</keyword>
<dbReference type="FunFam" id="3.40.50.1000:FF:000025">
    <property type="entry name" value="HAD hydrolase, family IB"/>
    <property type="match status" value="1"/>
</dbReference>
<comment type="similarity">
    <text evidence="1">Belongs to the HAD-like hydrolase superfamily. SerB family.</text>
</comment>
<dbReference type="GO" id="GO:0016787">
    <property type="term" value="F:hydrolase activity"/>
    <property type="evidence" value="ECO:0007669"/>
    <property type="project" value="UniProtKB-KW"/>
</dbReference>
<gene>
    <name evidence="6" type="ORF">KDK95_06015</name>
</gene>
<proteinExistence type="inferred from homology"/>
<keyword evidence="2" id="KW-0479">Metal-binding</keyword>
<keyword evidence="5" id="KW-1133">Transmembrane helix</keyword>
<dbReference type="InterPro" id="IPR006385">
    <property type="entry name" value="HAD_hydro_SerB1"/>
</dbReference>
<evidence type="ECO:0000256" key="2">
    <source>
        <dbReference type="ARBA" id="ARBA00022723"/>
    </source>
</evidence>
<keyword evidence="7" id="KW-1185">Reference proteome</keyword>
<evidence type="ECO:0000256" key="5">
    <source>
        <dbReference type="SAM" id="Phobius"/>
    </source>
</evidence>
<dbReference type="Proteomes" id="UP000676325">
    <property type="component" value="Unassembled WGS sequence"/>
</dbReference>
<keyword evidence="5" id="KW-0812">Transmembrane</keyword>
<evidence type="ECO:0000256" key="3">
    <source>
        <dbReference type="ARBA" id="ARBA00022801"/>
    </source>
</evidence>
<reference evidence="6" key="1">
    <citation type="submission" date="2021-04" db="EMBL/GenBank/DDBJ databases">
        <title>Genome based classification of Actinospica acidithermotolerans sp. nov., an actinobacterium isolated from an Indonesian hot spring.</title>
        <authorList>
            <person name="Kusuma A.B."/>
            <person name="Putra K.E."/>
            <person name="Nafisah S."/>
            <person name="Loh J."/>
            <person name="Nouioui I."/>
            <person name="Goodfellow M."/>
        </authorList>
    </citation>
    <scope>NUCLEOTIDE SEQUENCE</scope>
    <source>
        <strain evidence="6">MGRD01-02</strain>
    </source>
</reference>
<keyword evidence="3 6" id="KW-0378">Hydrolase</keyword>
<dbReference type="Pfam" id="PF12710">
    <property type="entry name" value="HAD"/>
    <property type="match status" value="1"/>
</dbReference>
<dbReference type="PANTHER" id="PTHR43344:SF15">
    <property type="entry name" value="PHOSPHOSERINE PHOSPHATASE SERB1"/>
    <property type="match status" value="1"/>
</dbReference>